<accession>A0A140LE65</accession>
<dbReference type="GO" id="GO:0015293">
    <property type="term" value="F:symporter activity"/>
    <property type="evidence" value="ECO:0007669"/>
    <property type="project" value="InterPro"/>
</dbReference>
<dbReference type="InterPro" id="IPR036259">
    <property type="entry name" value="MFS_trans_sf"/>
</dbReference>
<protein>
    <submittedName>
        <fullName evidence="2">Putative 2,3-dihydroxypropane-1-sulfonate exporter</fullName>
    </submittedName>
</protein>
<feature type="transmembrane region" description="Helical" evidence="1">
    <location>
        <begin position="265"/>
        <end position="286"/>
    </location>
</feature>
<dbReference type="PANTHER" id="PTHR11328">
    <property type="entry name" value="MAJOR FACILITATOR SUPERFAMILY DOMAIN-CONTAINING PROTEIN"/>
    <property type="match status" value="1"/>
</dbReference>
<keyword evidence="1" id="KW-1133">Transmembrane helix</keyword>
<dbReference type="GO" id="GO:0008643">
    <property type="term" value="P:carbohydrate transport"/>
    <property type="evidence" value="ECO:0007669"/>
    <property type="project" value="InterPro"/>
</dbReference>
<feature type="transmembrane region" description="Helical" evidence="1">
    <location>
        <begin position="41"/>
        <end position="63"/>
    </location>
</feature>
<dbReference type="PANTHER" id="PTHR11328:SF24">
    <property type="entry name" value="MAJOR FACILITATOR SUPERFAMILY (MFS) PROFILE DOMAIN-CONTAINING PROTEIN"/>
    <property type="match status" value="1"/>
</dbReference>
<dbReference type="STRING" id="520764.AN618_01780"/>
<feature type="transmembrane region" description="Helical" evidence="1">
    <location>
        <begin position="298"/>
        <end position="317"/>
    </location>
</feature>
<feature type="transmembrane region" description="Helical" evidence="1">
    <location>
        <begin position="7"/>
        <end position="29"/>
    </location>
</feature>
<feature type="transmembrane region" description="Helical" evidence="1">
    <location>
        <begin position="402"/>
        <end position="421"/>
    </location>
</feature>
<dbReference type="Pfam" id="PF13347">
    <property type="entry name" value="MFS_2"/>
    <property type="match status" value="1"/>
</dbReference>
<name>A0A140LE65_9FIRM</name>
<feature type="transmembrane region" description="Helical" evidence="1">
    <location>
        <begin position="233"/>
        <end position="253"/>
    </location>
</feature>
<organism evidence="2 3">
    <name type="scientific">Fervidicola ferrireducens</name>
    <dbReference type="NCBI Taxonomy" id="520764"/>
    <lineage>
        <taxon>Bacteria</taxon>
        <taxon>Bacillati</taxon>
        <taxon>Bacillota</taxon>
        <taxon>Clostridia</taxon>
        <taxon>Thermosediminibacterales</taxon>
        <taxon>Thermosediminibacteraceae</taxon>
        <taxon>Fervidicola</taxon>
    </lineage>
</organism>
<sequence length="434" mass="48601">MKIKEYFMYPVAYLGISVLMQSLVSWYAYFYAPPEGNPYNLVPLASVSLVGVAMIIGRVIDAISDPLVAYWSDNFKSRLGRRKPFLIFGAFPLVLSYILIWFPPKPYESFANFVYLAVMLSLYFIFFTIYVAPYLALLPEIATDSVERAAVSTYQSVFNTIGLLLQGVACPVLIARYGVRAMGVILGALSLITLIMPFGVKERKIPETDGASVSLKESLILTLKNREFMYYEISFLFYWFAINMVTIALPYIATVNMRLSGTETALLQGLLFIDAILISPFMLAWIKKYGKKKVYNASMTMFMVLLFVMFFVGRPYLFLASKWFGFLVVGLAGFPLAAVFIIPNAIIADITDIDEAITGRRREAMFFGVQGLLVKTVTGLSSFFTTGVLFKYLGYSFEKPSGIYASCLLAAVCILLGLMVFRNYSLDEGSHTSF</sequence>
<feature type="transmembrane region" description="Helical" evidence="1">
    <location>
        <begin position="364"/>
        <end position="390"/>
    </location>
</feature>
<dbReference type="RefSeq" id="WP_066350889.1">
    <property type="nucleotide sequence ID" value="NZ_LOED01000001.1"/>
</dbReference>
<evidence type="ECO:0000313" key="3">
    <source>
        <dbReference type="Proteomes" id="UP000070427"/>
    </source>
</evidence>
<dbReference type="Proteomes" id="UP000070427">
    <property type="component" value="Unassembled WGS sequence"/>
</dbReference>
<feature type="transmembrane region" description="Helical" evidence="1">
    <location>
        <begin position="114"/>
        <end position="137"/>
    </location>
</feature>
<reference evidence="2 3" key="1">
    <citation type="submission" date="2015-12" db="EMBL/GenBank/DDBJ databases">
        <title>Draft genome sequnece of Fervidicola ferrireducens strain Y170.</title>
        <authorList>
            <person name="Patel B.K."/>
        </authorList>
    </citation>
    <scope>NUCLEOTIDE SEQUENCE [LARGE SCALE GENOMIC DNA]</scope>
    <source>
        <strain evidence="2 3">Y170</strain>
    </source>
</reference>
<comment type="caution">
    <text evidence="2">The sequence shown here is derived from an EMBL/GenBank/DDBJ whole genome shotgun (WGS) entry which is preliminary data.</text>
</comment>
<dbReference type="EMBL" id="LOED01000001">
    <property type="protein sequence ID" value="KXG78840.1"/>
    <property type="molecule type" value="Genomic_DNA"/>
</dbReference>
<keyword evidence="3" id="KW-1185">Reference proteome</keyword>
<dbReference type="GO" id="GO:0005886">
    <property type="term" value="C:plasma membrane"/>
    <property type="evidence" value="ECO:0007669"/>
    <property type="project" value="TreeGrafter"/>
</dbReference>
<feature type="transmembrane region" description="Helical" evidence="1">
    <location>
        <begin position="84"/>
        <end position="102"/>
    </location>
</feature>
<dbReference type="InParanoid" id="A0A140LE65"/>
<dbReference type="SUPFAM" id="SSF103473">
    <property type="entry name" value="MFS general substrate transporter"/>
    <property type="match status" value="1"/>
</dbReference>
<feature type="transmembrane region" description="Helical" evidence="1">
    <location>
        <begin position="323"/>
        <end position="343"/>
    </location>
</feature>
<dbReference type="InterPro" id="IPR039672">
    <property type="entry name" value="MFS_2"/>
</dbReference>
<dbReference type="Gene3D" id="1.20.1250.20">
    <property type="entry name" value="MFS general substrate transporter like domains"/>
    <property type="match status" value="2"/>
</dbReference>
<keyword evidence="1" id="KW-0472">Membrane</keyword>
<dbReference type="OrthoDB" id="9764596at2"/>
<feature type="transmembrane region" description="Helical" evidence="1">
    <location>
        <begin position="181"/>
        <end position="200"/>
    </location>
</feature>
<feature type="transmembrane region" description="Helical" evidence="1">
    <location>
        <begin position="157"/>
        <end position="175"/>
    </location>
</feature>
<gene>
    <name evidence="2" type="primary">yihP</name>
    <name evidence="2" type="ORF">AN618_01780</name>
</gene>
<dbReference type="AlphaFoldDB" id="A0A140LE65"/>
<evidence type="ECO:0000256" key="1">
    <source>
        <dbReference type="SAM" id="Phobius"/>
    </source>
</evidence>
<keyword evidence="1" id="KW-0812">Transmembrane</keyword>
<proteinExistence type="predicted"/>
<evidence type="ECO:0000313" key="2">
    <source>
        <dbReference type="EMBL" id="KXG78840.1"/>
    </source>
</evidence>